<dbReference type="InParanoid" id="A0A0C3FET0"/>
<dbReference type="OrthoDB" id="2679825at2759"/>
<evidence type="ECO:0000313" key="2">
    <source>
        <dbReference type="Proteomes" id="UP000054166"/>
    </source>
</evidence>
<protein>
    <submittedName>
        <fullName evidence="1">Uncharacterized protein</fullName>
    </submittedName>
</protein>
<dbReference type="InterPro" id="IPR054208">
    <property type="entry name" value="DUF6914"/>
</dbReference>
<dbReference type="AlphaFoldDB" id="A0A0C3FET0"/>
<dbReference type="Pfam" id="PF21858">
    <property type="entry name" value="DUF6914"/>
    <property type="match status" value="1"/>
</dbReference>
<dbReference type="Proteomes" id="UP000054166">
    <property type="component" value="Unassembled WGS sequence"/>
</dbReference>
<proteinExistence type="predicted"/>
<feature type="non-terminal residue" evidence="1">
    <location>
        <position position="1"/>
    </location>
</feature>
<sequence length="124" mass="14218">NKNRIYMAFYSQSKPDDYHMAVLVSPKNPNPNDTNTWRLHVMNKPNPIRLTQQEWKYEPLEVIGRTGQLLALGLLGKTDKSCKEVSEILGAVEVVQDDMGWNCKSWTFSTIEASRLPVSYWSSN</sequence>
<dbReference type="HOGENOM" id="CLU_095770_2_0_1"/>
<reference evidence="1 2" key="1">
    <citation type="submission" date="2014-04" db="EMBL/GenBank/DDBJ databases">
        <authorList>
            <consortium name="DOE Joint Genome Institute"/>
            <person name="Kuo A."/>
            <person name="Tarkka M."/>
            <person name="Buscot F."/>
            <person name="Kohler A."/>
            <person name="Nagy L.G."/>
            <person name="Floudas D."/>
            <person name="Copeland A."/>
            <person name="Barry K.W."/>
            <person name="Cichocki N."/>
            <person name="Veneault-Fourrey C."/>
            <person name="LaButti K."/>
            <person name="Lindquist E.A."/>
            <person name="Lipzen A."/>
            <person name="Lundell T."/>
            <person name="Morin E."/>
            <person name="Murat C."/>
            <person name="Sun H."/>
            <person name="Tunlid A."/>
            <person name="Henrissat B."/>
            <person name="Grigoriev I.V."/>
            <person name="Hibbett D.S."/>
            <person name="Martin F."/>
            <person name="Nordberg H.P."/>
            <person name="Cantor M.N."/>
            <person name="Hua S.X."/>
        </authorList>
    </citation>
    <scope>NUCLEOTIDE SEQUENCE [LARGE SCALE GENOMIC DNA]</scope>
    <source>
        <strain evidence="1 2">F 1598</strain>
    </source>
</reference>
<keyword evidence="2" id="KW-1185">Reference proteome</keyword>
<gene>
    <name evidence="1" type="ORF">PILCRDRAFT_75682</name>
</gene>
<name>A0A0C3FET0_PILCF</name>
<reference evidence="2" key="2">
    <citation type="submission" date="2015-01" db="EMBL/GenBank/DDBJ databases">
        <title>Evolutionary Origins and Diversification of the Mycorrhizal Mutualists.</title>
        <authorList>
            <consortium name="DOE Joint Genome Institute"/>
            <consortium name="Mycorrhizal Genomics Consortium"/>
            <person name="Kohler A."/>
            <person name="Kuo A."/>
            <person name="Nagy L.G."/>
            <person name="Floudas D."/>
            <person name="Copeland A."/>
            <person name="Barry K.W."/>
            <person name="Cichocki N."/>
            <person name="Veneault-Fourrey C."/>
            <person name="LaButti K."/>
            <person name="Lindquist E.A."/>
            <person name="Lipzen A."/>
            <person name="Lundell T."/>
            <person name="Morin E."/>
            <person name="Murat C."/>
            <person name="Riley R."/>
            <person name="Ohm R."/>
            <person name="Sun H."/>
            <person name="Tunlid A."/>
            <person name="Henrissat B."/>
            <person name="Grigoriev I.V."/>
            <person name="Hibbett D.S."/>
            <person name="Martin F."/>
        </authorList>
    </citation>
    <scope>NUCLEOTIDE SEQUENCE [LARGE SCALE GENOMIC DNA]</scope>
    <source>
        <strain evidence="2">F 1598</strain>
    </source>
</reference>
<dbReference type="EMBL" id="KN833017">
    <property type="protein sequence ID" value="KIM78391.1"/>
    <property type="molecule type" value="Genomic_DNA"/>
</dbReference>
<evidence type="ECO:0000313" key="1">
    <source>
        <dbReference type="EMBL" id="KIM78391.1"/>
    </source>
</evidence>
<organism evidence="1 2">
    <name type="scientific">Piloderma croceum (strain F 1598)</name>
    <dbReference type="NCBI Taxonomy" id="765440"/>
    <lineage>
        <taxon>Eukaryota</taxon>
        <taxon>Fungi</taxon>
        <taxon>Dikarya</taxon>
        <taxon>Basidiomycota</taxon>
        <taxon>Agaricomycotina</taxon>
        <taxon>Agaricomycetes</taxon>
        <taxon>Agaricomycetidae</taxon>
        <taxon>Atheliales</taxon>
        <taxon>Atheliaceae</taxon>
        <taxon>Piloderma</taxon>
    </lineage>
</organism>
<accession>A0A0C3FET0</accession>